<dbReference type="InterPro" id="IPR002938">
    <property type="entry name" value="FAD-bd"/>
</dbReference>
<evidence type="ECO:0000256" key="7">
    <source>
        <dbReference type="ARBA" id="ARBA00023033"/>
    </source>
</evidence>
<dbReference type="GO" id="GO:0004497">
    <property type="term" value="F:monooxygenase activity"/>
    <property type="evidence" value="ECO:0007669"/>
    <property type="project" value="UniProtKB-KW"/>
</dbReference>
<evidence type="ECO:0000256" key="1">
    <source>
        <dbReference type="ARBA" id="ARBA00001974"/>
    </source>
</evidence>
<dbReference type="EMBL" id="JAAEDL010000003">
    <property type="protein sequence ID" value="MBR0679713.1"/>
    <property type="molecule type" value="Genomic_DNA"/>
</dbReference>
<comment type="similarity">
    <text evidence="3">Belongs to the UbiH/COQ6 family.</text>
</comment>
<evidence type="ECO:0000259" key="8">
    <source>
        <dbReference type="Pfam" id="PF01494"/>
    </source>
</evidence>
<keyword evidence="5" id="KW-0274">FAD</keyword>
<evidence type="ECO:0000256" key="6">
    <source>
        <dbReference type="ARBA" id="ARBA00023002"/>
    </source>
</evidence>
<evidence type="ECO:0000313" key="10">
    <source>
        <dbReference type="Proteomes" id="UP001138709"/>
    </source>
</evidence>
<dbReference type="NCBIfam" id="TIGR01988">
    <property type="entry name" value="Ubi-OHases"/>
    <property type="match status" value="1"/>
</dbReference>
<dbReference type="InterPro" id="IPR051205">
    <property type="entry name" value="UbiH/COQ6_monooxygenase"/>
</dbReference>
<sequence>METDVAIIGAGPAGLALACALEGSGLRVTLLERSPEASIAEPAFDGREIALTHRSQAILRALGAWERIPAAETAPLREARVINGATPFALRFAPGGEEEPLGRLVPNHLIRRALFDMAAAGRDARLVAGRSVTGLALLPAGARVALDGGEDVRAALVVAADSRFSETRRRAGIGAAMLDFGRTMIVARVAHERPHEGIATEWFGHGQTIAMLPLNGDVSSVVLTLPPHEAERVMALDAEAFGDEVTRRYEGRLGAMRPVATRHAYPLVAVYAHRFAGRRLALLGDAAVGMHPVTAHGFNFGLSGAEVLAAGIRGSGRDPGEGGALARYASAHRRATLPLFLATNAVARLYSDDRAPARLARAALIGAGAAFAPVRRAIVAGLMDARPADKALAPAGAR</sequence>
<comment type="caution">
    <text evidence="9">The sequence shown here is derived from an EMBL/GenBank/DDBJ whole genome shotgun (WGS) entry which is preliminary data.</text>
</comment>
<comment type="cofactor">
    <cofactor evidence="1">
        <name>FAD</name>
        <dbReference type="ChEBI" id="CHEBI:57692"/>
    </cofactor>
</comment>
<evidence type="ECO:0000256" key="5">
    <source>
        <dbReference type="ARBA" id="ARBA00022827"/>
    </source>
</evidence>
<reference evidence="9" key="1">
    <citation type="submission" date="2020-01" db="EMBL/GenBank/DDBJ databases">
        <authorList>
            <person name="Rat A."/>
        </authorList>
    </citation>
    <scope>NUCLEOTIDE SEQUENCE</scope>
    <source>
        <strain evidence="9">LMG 31228</strain>
    </source>
</reference>
<keyword evidence="10" id="KW-1185">Reference proteome</keyword>
<dbReference type="AlphaFoldDB" id="A0A9X9X7M7"/>
<dbReference type="NCBIfam" id="NF006593">
    <property type="entry name" value="PRK09126.1"/>
    <property type="match status" value="1"/>
</dbReference>
<accession>A0A9X9X7M7</accession>
<dbReference type="InterPro" id="IPR010971">
    <property type="entry name" value="UbiH/COQ6"/>
</dbReference>
<evidence type="ECO:0000256" key="4">
    <source>
        <dbReference type="ARBA" id="ARBA00022630"/>
    </source>
</evidence>
<keyword evidence="4" id="KW-0285">Flavoprotein</keyword>
<dbReference type="RefSeq" id="WP_211845067.1">
    <property type="nucleotide sequence ID" value="NZ_JAAEDL010000003.1"/>
</dbReference>
<keyword evidence="6" id="KW-0560">Oxidoreductase</keyword>
<comment type="pathway">
    <text evidence="2">Cofactor biosynthesis; ubiquinone biosynthesis.</text>
</comment>
<evidence type="ECO:0000313" key="9">
    <source>
        <dbReference type="EMBL" id="MBR0679713.1"/>
    </source>
</evidence>
<name>A0A9X9X7M7_9PROT</name>
<dbReference type="PANTHER" id="PTHR43876:SF25">
    <property type="entry name" value="MONOOXYGENASE NMA2164"/>
    <property type="match status" value="1"/>
</dbReference>
<dbReference type="Gene3D" id="3.50.50.60">
    <property type="entry name" value="FAD/NAD(P)-binding domain"/>
    <property type="match status" value="2"/>
</dbReference>
<gene>
    <name evidence="9" type="primary">ubiM</name>
    <name evidence="9" type="ORF">GXW74_04395</name>
</gene>
<protein>
    <submittedName>
        <fullName evidence="9">5-demethoxyubiquinol-8 5-hydroxylase UbiM</fullName>
    </submittedName>
</protein>
<feature type="domain" description="FAD-binding" evidence="8">
    <location>
        <begin position="2"/>
        <end position="329"/>
    </location>
</feature>
<dbReference type="GO" id="GO:0016705">
    <property type="term" value="F:oxidoreductase activity, acting on paired donors, with incorporation or reduction of molecular oxygen"/>
    <property type="evidence" value="ECO:0007669"/>
    <property type="project" value="InterPro"/>
</dbReference>
<dbReference type="PANTHER" id="PTHR43876">
    <property type="entry name" value="UBIQUINONE BIOSYNTHESIS MONOOXYGENASE COQ6, MITOCHONDRIAL"/>
    <property type="match status" value="1"/>
</dbReference>
<dbReference type="PRINTS" id="PR00420">
    <property type="entry name" value="RNGMNOXGNASE"/>
</dbReference>
<evidence type="ECO:0000256" key="3">
    <source>
        <dbReference type="ARBA" id="ARBA00005349"/>
    </source>
</evidence>
<dbReference type="GO" id="GO:0006744">
    <property type="term" value="P:ubiquinone biosynthetic process"/>
    <property type="evidence" value="ECO:0007669"/>
    <property type="project" value="InterPro"/>
</dbReference>
<evidence type="ECO:0000256" key="2">
    <source>
        <dbReference type="ARBA" id="ARBA00004749"/>
    </source>
</evidence>
<dbReference type="InterPro" id="IPR036188">
    <property type="entry name" value="FAD/NAD-bd_sf"/>
</dbReference>
<proteinExistence type="inferred from homology"/>
<dbReference type="GO" id="GO:0071949">
    <property type="term" value="F:FAD binding"/>
    <property type="evidence" value="ECO:0007669"/>
    <property type="project" value="InterPro"/>
</dbReference>
<dbReference type="Proteomes" id="UP001138709">
    <property type="component" value="Unassembled WGS sequence"/>
</dbReference>
<dbReference type="SUPFAM" id="SSF51905">
    <property type="entry name" value="FAD/NAD(P)-binding domain"/>
    <property type="match status" value="1"/>
</dbReference>
<dbReference type="Pfam" id="PF01494">
    <property type="entry name" value="FAD_binding_3"/>
    <property type="match status" value="1"/>
</dbReference>
<organism evidence="9 10">
    <name type="scientific">Neoroseomonas eburnea</name>
    <dbReference type="NCBI Taxonomy" id="1346889"/>
    <lineage>
        <taxon>Bacteria</taxon>
        <taxon>Pseudomonadati</taxon>
        <taxon>Pseudomonadota</taxon>
        <taxon>Alphaproteobacteria</taxon>
        <taxon>Acetobacterales</taxon>
        <taxon>Acetobacteraceae</taxon>
        <taxon>Neoroseomonas</taxon>
    </lineage>
</organism>
<keyword evidence="7" id="KW-0503">Monooxygenase</keyword>
<reference evidence="9" key="2">
    <citation type="journal article" date="2021" name="Syst. Appl. Microbiol.">
        <title>Roseomonas hellenica sp. nov., isolated from roots of wild-growing Alkanna tinctoria.</title>
        <authorList>
            <person name="Rat A."/>
            <person name="Naranjo H.D."/>
            <person name="Lebbe L."/>
            <person name="Cnockaert M."/>
            <person name="Krigas N."/>
            <person name="Grigoriadou K."/>
            <person name="Maloupa E."/>
            <person name="Willems A."/>
        </authorList>
    </citation>
    <scope>NUCLEOTIDE SEQUENCE</scope>
    <source>
        <strain evidence="9">LMG 31228</strain>
    </source>
</reference>